<evidence type="ECO:0000256" key="1">
    <source>
        <dbReference type="SAM" id="MobiDB-lite"/>
    </source>
</evidence>
<feature type="compositionally biased region" description="Low complexity" evidence="1">
    <location>
        <begin position="27"/>
        <end position="39"/>
    </location>
</feature>
<evidence type="ECO:0000313" key="2">
    <source>
        <dbReference type="Ensembl" id="ENSPKIP00000019324.1"/>
    </source>
</evidence>
<dbReference type="Proteomes" id="UP000261540">
    <property type="component" value="Unplaced"/>
</dbReference>
<evidence type="ECO:0008006" key="4">
    <source>
        <dbReference type="Google" id="ProtNLM"/>
    </source>
</evidence>
<feature type="region of interest" description="Disordered" evidence="1">
    <location>
        <begin position="12"/>
        <end position="47"/>
    </location>
</feature>
<dbReference type="GeneTree" id="ENSGT00940000157011"/>
<dbReference type="Gene3D" id="3.80.10.10">
    <property type="entry name" value="Ribonuclease Inhibitor"/>
    <property type="match status" value="1"/>
</dbReference>
<reference evidence="2" key="1">
    <citation type="submission" date="2025-08" db="UniProtKB">
        <authorList>
            <consortium name="Ensembl"/>
        </authorList>
    </citation>
    <scope>IDENTIFICATION</scope>
</reference>
<organism evidence="2 3">
    <name type="scientific">Paramormyrops kingsleyae</name>
    <dbReference type="NCBI Taxonomy" id="1676925"/>
    <lineage>
        <taxon>Eukaryota</taxon>
        <taxon>Metazoa</taxon>
        <taxon>Chordata</taxon>
        <taxon>Craniata</taxon>
        <taxon>Vertebrata</taxon>
        <taxon>Euteleostomi</taxon>
        <taxon>Actinopterygii</taxon>
        <taxon>Neopterygii</taxon>
        <taxon>Teleostei</taxon>
        <taxon>Osteoglossocephala</taxon>
        <taxon>Osteoglossomorpha</taxon>
        <taxon>Osteoglossiformes</taxon>
        <taxon>Mormyridae</taxon>
        <taxon>Paramormyrops</taxon>
    </lineage>
</organism>
<evidence type="ECO:0000313" key="3">
    <source>
        <dbReference type="Proteomes" id="UP000261540"/>
    </source>
</evidence>
<dbReference type="Ensembl" id="ENSPKIT00000036171.1">
    <property type="protein sequence ID" value="ENSPKIP00000019324.1"/>
    <property type="gene ID" value="ENSPKIG00000004536.1"/>
</dbReference>
<dbReference type="STRING" id="1676925.ENSPKIP00000019324"/>
<reference evidence="2" key="2">
    <citation type="submission" date="2025-09" db="UniProtKB">
        <authorList>
            <consortium name="Ensembl"/>
        </authorList>
    </citation>
    <scope>IDENTIFICATION</scope>
</reference>
<sequence length="342" mass="37925">QWEGFKACLELPAQSGSRDEGSPEHCPPQQSDGPSQQSPEAGGASVQSLSLSDSHLAELDGDTLRLFGLGALEALERGWGAQTAGAVTVIAFRYIPFDAIAPTLPRIRVKFPNLSHLIFFETNISRLPQLGALAQVRRLEQLTIHPDGNPVLDLVLWRPFVIFRLSHFNLQKINGQEVTLEDVITAERLFGALGHVTGTETPHYRLLLLLDEKRQLQFLLDGRGRRAGQSPEELRDNGKLLGEGLSRSLFTYPTRDAAVENTEGAVEALERAEAIQQYLRSLLQRALDTNTKGEALNKLWPSVFAEMVRDCVLDMRDRTAYRHSCLNRLSKGKRAEAQGEGL</sequence>
<dbReference type="InterPro" id="IPR032675">
    <property type="entry name" value="LRR_dom_sf"/>
</dbReference>
<dbReference type="SUPFAM" id="SSF52058">
    <property type="entry name" value="L domain-like"/>
    <property type="match status" value="1"/>
</dbReference>
<dbReference type="AlphaFoldDB" id="A0A3B3RLG4"/>
<proteinExistence type="predicted"/>
<name>A0A3B3RLG4_9TELE</name>
<keyword evidence="3" id="KW-1185">Reference proteome</keyword>
<protein>
    <recommendedName>
        <fullName evidence="4">Leucine rich repeat containing 49</fullName>
    </recommendedName>
</protein>
<accession>A0A3B3RLG4</accession>